<comment type="caution">
    <text evidence="14">The sequence shown here is derived from an EMBL/GenBank/DDBJ whole genome shotgun (WGS) entry which is preliminary data.</text>
</comment>
<dbReference type="Gene3D" id="3.30.565.10">
    <property type="entry name" value="Histidine kinase-like ATPase, C-terminal domain"/>
    <property type="match status" value="1"/>
</dbReference>
<evidence type="ECO:0000256" key="9">
    <source>
        <dbReference type="ARBA" id="ARBA00023012"/>
    </source>
</evidence>
<dbReference type="Pfam" id="PF00672">
    <property type="entry name" value="HAMP"/>
    <property type="match status" value="1"/>
</dbReference>
<evidence type="ECO:0000256" key="1">
    <source>
        <dbReference type="ARBA" id="ARBA00000085"/>
    </source>
</evidence>
<dbReference type="InterPro" id="IPR004358">
    <property type="entry name" value="Sig_transdc_His_kin-like_C"/>
</dbReference>
<dbReference type="GO" id="GO:0016301">
    <property type="term" value="F:kinase activity"/>
    <property type="evidence" value="ECO:0007669"/>
    <property type="project" value="UniProtKB-KW"/>
</dbReference>
<dbReference type="EC" id="2.7.13.3" evidence="3"/>
<dbReference type="InterPro" id="IPR050428">
    <property type="entry name" value="TCS_sensor_his_kinase"/>
</dbReference>
<dbReference type="Proteomes" id="UP000035425">
    <property type="component" value="Unassembled WGS sequence"/>
</dbReference>
<keyword evidence="10" id="KW-0472">Membrane</keyword>
<dbReference type="Gene3D" id="1.10.287.130">
    <property type="match status" value="1"/>
</dbReference>
<evidence type="ECO:0000259" key="13">
    <source>
        <dbReference type="PROSITE" id="PS50885"/>
    </source>
</evidence>
<dbReference type="EMBL" id="JWIO01000015">
    <property type="protein sequence ID" value="KLL11398.1"/>
    <property type="molecule type" value="Genomic_DNA"/>
</dbReference>
<name>A0ABR5F3Y6_9ACTN</name>
<dbReference type="Pfam" id="PF02518">
    <property type="entry name" value="HATPase_c"/>
    <property type="match status" value="1"/>
</dbReference>
<dbReference type="RefSeq" id="WP_047223085.1">
    <property type="nucleotide sequence ID" value="NZ_JWIO01000015.1"/>
</dbReference>
<evidence type="ECO:0000256" key="3">
    <source>
        <dbReference type="ARBA" id="ARBA00012438"/>
    </source>
</evidence>
<protein>
    <recommendedName>
        <fullName evidence="3">histidine kinase</fullName>
        <ecNumber evidence="3">2.7.13.3</ecNumber>
    </recommendedName>
</protein>
<keyword evidence="5" id="KW-0808">Transferase</keyword>
<dbReference type="SUPFAM" id="SSF55874">
    <property type="entry name" value="ATPase domain of HSP90 chaperone/DNA topoisomerase II/histidine kinase"/>
    <property type="match status" value="1"/>
</dbReference>
<reference evidence="14 15" key="1">
    <citation type="submission" date="2014-12" db="EMBL/GenBank/DDBJ databases">
        <title>Frankia sp. BMG5.1 draft genome.</title>
        <authorList>
            <person name="Gtari M."/>
            <person name="Ghodhbane-Gtari F."/>
            <person name="Nouioui I."/>
            <person name="Ktari A."/>
            <person name="Hezbri K."/>
            <person name="Mimouni W."/>
            <person name="Sbissi I."/>
            <person name="Ayari A."/>
            <person name="Yamanaka T."/>
            <person name="Normand P."/>
            <person name="Tisa L.S."/>
            <person name="Boudabous A."/>
        </authorList>
    </citation>
    <scope>NUCLEOTIDE SEQUENCE [LARGE SCALE GENOMIC DNA]</scope>
    <source>
        <strain evidence="14 15">BMG5.1</strain>
    </source>
</reference>
<dbReference type="SUPFAM" id="SSF158472">
    <property type="entry name" value="HAMP domain-like"/>
    <property type="match status" value="1"/>
</dbReference>
<dbReference type="InterPro" id="IPR036890">
    <property type="entry name" value="HATPase_C_sf"/>
</dbReference>
<keyword evidence="7 14" id="KW-0418">Kinase</keyword>
<evidence type="ECO:0000256" key="2">
    <source>
        <dbReference type="ARBA" id="ARBA00004236"/>
    </source>
</evidence>
<evidence type="ECO:0000256" key="10">
    <source>
        <dbReference type="ARBA" id="ARBA00023136"/>
    </source>
</evidence>
<evidence type="ECO:0000259" key="12">
    <source>
        <dbReference type="PROSITE" id="PS50109"/>
    </source>
</evidence>
<keyword evidence="4" id="KW-0597">Phosphoprotein</keyword>
<gene>
    <name evidence="14" type="ORF">FrCorBMG51_11620</name>
</gene>
<feature type="domain" description="Histidine kinase" evidence="12">
    <location>
        <begin position="282"/>
        <end position="514"/>
    </location>
</feature>
<dbReference type="InterPro" id="IPR005467">
    <property type="entry name" value="His_kinase_dom"/>
</dbReference>
<keyword evidence="8" id="KW-1133">Transmembrane helix</keyword>
<keyword evidence="15" id="KW-1185">Reference proteome</keyword>
<evidence type="ECO:0000313" key="14">
    <source>
        <dbReference type="EMBL" id="KLL11398.1"/>
    </source>
</evidence>
<dbReference type="InterPro" id="IPR036097">
    <property type="entry name" value="HisK_dim/P_sf"/>
</dbReference>
<sequence length="531" mass="56180">MSLRARLLLALVGLLAVGMALGAAGTHGAVATYLRGRLDQQVRDAHPVMEQTLLRASGYGDRGSGDSGGYDLGERASGGGDSDDHDPRFGSAFLVGTYGALYDGSGRRLAETSPSPSPGGPSTPTRRPDVTPSLLATAQTHPDLATVPLWTVPAQGGGSRFRMLAERFDNADVLVVAVPFTEMDATLDNVTRIEIVASSVMLAALAVSAYVIIRLGLRPLIRIEQTADLIARGDLTKRVADADPRTEVGRLGLTFNAMLTRIEAAFQAREASERRLRRFVGDASHELRTPLTSIRGYAEMFHRGAANRPEDLATVMRRIEEESARMSVLVDDLLLLARLDQRPVLERQPVDVSAMVRDVVTDARAVNPNRTIEDEVPSILEVAGDEGRLRQAVGNLVRNAVVHTPPGTAISVVAAPGGAGAAGPDPAAHRGVGPAEDSRTGEVVISVIDHGDGVPEDAVPHLFERFYRADTGRSRDGGGTGLGLSIVAAVAAAHGGRVEYRPTPGGGATFQLILLPWWADPRPDDEGTATA</sequence>
<feature type="region of interest" description="Disordered" evidence="11">
    <location>
        <begin position="55"/>
        <end position="85"/>
    </location>
</feature>
<accession>A0ABR5F3Y6</accession>
<dbReference type="CDD" id="cd00075">
    <property type="entry name" value="HATPase"/>
    <property type="match status" value="1"/>
</dbReference>
<dbReference type="InterPro" id="IPR003661">
    <property type="entry name" value="HisK_dim/P_dom"/>
</dbReference>
<dbReference type="SMART" id="SM00387">
    <property type="entry name" value="HATPase_c"/>
    <property type="match status" value="1"/>
</dbReference>
<dbReference type="PROSITE" id="PS50109">
    <property type="entry name" value="HIS_KIN"/>
    <property type="match status" value="1"/>
</dbReference>
<evidence type="ECO:0000256" key="4">
    <source>
        <dbReference type="ARBA" id="ARBA00022553"/>
    </source>
</evidence>
<dbReference type="CDD" id="cd06225">
    <property type="entry name" value="HAMP"/>
    <property type="match status" value="1"/>
</dbReference>
<keyword evidence="9" id="KW-0902">Two-component regulatory system</keyword>
<dbReference type="PANTHER" id="PTHR45436:SF5">
    <property type="entry name" value="SENSOR HISTIDINE KINASE TRCS"/>
    <property type="match status" value="1"/>
</dbReference>
<dbReference type="PRINTS" id="PR00344">
    <property type="entry name" value="BCTRLSENSOR"/>
</dbReference>
<dbReference type="SMART" id="SM00388">
    <property type="entry name" value="HisKA"/>
    <property type="match status" value="1"/>
</dbReference>
<dbReference type="SMART" id="SM00304">
    <property type="entry name" value="HAMP"/>
    <property type="match status" value="1"/>
</dbReference>
<keyword evidence="6" id="KW-0812">Transmembrane</keyword>
<feature type="domain" description="HAMP" evidence="13">
    <location>
        <begin position="214"/>
        <end position="267"/>
    </location>
</feature>
<dbReference type="InterPro" id="IPR003660">
    <property type="entry name" value="HAMP_dom"/>
</dbReference>
<comment type="subcellular location">
    <subcellularLocation>
        <location evidence="2">Cell membrane</location>
    </subcellularLocation>
</comment>
<feature type="region of interest" description="Disordered" evidence="11">
    <location>
        <begin position="105"/>
        <end position="130"/>
    </location>
</feature>
<comment type="catalytic activity">
    <reaction evidence="1">
        <text>ATP + protein L-histidine = ADP + protein N-phospho-L-histidine.</text>
        <dbReference type="EC" id="2.7.13.3"/>
    </reaction>
</comment>
<dbReference type="SUPFAM" id="SSF47384">
    <property type="entry name" value="Homodimeric domain of signal transducing histidine kinase"/>
    <property type="match status" value="1"/>
</dbReference>
<evidence type="ECO:0000313" key="15">
    <source>
        <dbReference type="Proteomes" id="UP000035425"/>
    </source>
</evidence>
<dbReference type="CDD" id="cd00082">
    <property type="entry name" value="HisKA"/>
    <property type="match status" value="1"/>
</dbReference>
<evidence type="ECO:0000256" key="11">
    <source>
        <dbReference type="SAM" id="MobiDB-lite"/>
    </source>
</evidence>
<feature type="compositionally biased region" description="Gly residues" evidence="11">
    <location>
        <begin position="60"/>
        <end position="80"/>
    </location>
</feature>
<dbReference type="Gene3D" id="6.10.340.10">
    <property type="match status" value="1"/>
</dbReference>
<dbReference type="Pfam" id="PF00512">
    <property type="entry name" value="HisKA"/>
    <property type="match status" value="1"/>
</dbReference>
<dbReference type="PANTHER" id="PTHR45436">
    <property type="entry name" value="SENSOR HISTIDINE KINASE YKOH"/>
    <property type="match status" value="1"/>
</dbReference>
<dbReference type="InterPro" id="IPR003594">
    <property type="entry name" value="HATPase_dom"/>
</dbReference>
<dbReference type="PROSITE" id="PS50885">
    <property type="entry name" value="HAMP"/>
    <property type="match status" value="1"/>
</dbReference>
<evidence type="ECO:0000256" key="5">
    <source>
        <dbReference type="ARBA" id="ARBA00022679"/>
    </source>
</evidence>
<evidence type="ECO:0000256" key="7">
    <source>
        <dbReference type="ARBA" id="ARBA00022777"/>
    </source>
</evidence>
<evidence type="ECO:0000256" key="6">
    <source>
        <dbReference type="ARBA" id="ARBA00022692"/>
    </source>
</evidence>
<proteinExistence type="predicted"/>
<organism evidence="14 15">
    <name type="scientific">Protofrankia coriariae</name>
    <dbReference type="NCBI Taxonomy" id="1562887"/>
    <lineage>
        <taxon>Bacteria</taxon>
        <taxon>Bacillati</taxon>
        <taxon>Actinomycetota</taxon>
        <taxon>Actinomycetes</taxon>
        <taxon>Frankiales</taxon>
        <taxon>Frankiaceae</taxon>
        <taxon>Protofrankia</taxon>
    </lineage>
</organism>
<evidence type="ECO:0000256" key="8">
    <source>
        <dbReference type="ARBA" id="ARBA00022989"/>
    </source>
</evidence>